<name>A0AAP0K1R9_9MAGN</name>
<protein>
    <submittedName>
        <fullName evidence="1">Uncharacterized protein</fullName>
    </submittedName>
</protein>
<dbReference type="Proteomes" id="UP001420932">
    <property type="component" value="Unassembled WGS sequence"/>
</dbReference>
<evidence type="ECO:0000313" key="2">
    <source>
        <dbReference type="Proteomes" id="UP001420932"/>
    </source>
</evidence>
<keyword evidence="2" id="KW-1185">Reference proteome</keyword>
<evidence type="ECO:0000313" key="1">
    <source>
        <dbReference type="EMBL" id="KAK9142997.1"/>
    </source>
</evidence>
<reference evidence="1 2" key="1">
    <citation type="submission" date="2024-01" db="EMBL/GenBank/DDBJ databases">
        <title>Genome assemblies of Stephania.</title>
        <authorList>
            <person name="Yang L."/>
        </authorList>
    </citation>
    <scope>NUCLEOTIDE SEQUENCE [LARGE SCALE GENOMIC DNA]</scope>
    <source>
        <strain evidence="1">YNDBR</strain>
        <tissue evidence="1">Leaf</tissue>
    </source>
</reference>
<organism evidence="1 2">
    <name type="scientific">Stephania yunnanensis</name>
    <dbReference type="NCBI Taxonomy" id="152371"/>
    <lineage>
        <taxon>Eukaryota</taxon>
        <taxon>Viridiplantae</taxon>
        <taxon>Streptophyta</taxon>
        <taxon>Embryophyta</taxon>
        <taxon>Tracheophyta</taxon>
        <taxon>Spermatophyta</taxon>
        <taxon>Magnoliopsida</taxon>
        <taxon>Ranunculales</taxon>
        <taxon>Menispermaceae</taxon>
        <taxon>Menispermoideae</taxon>
        <taxon>Cissampelideae</taxon>
        <taxon>Stephania</taxon>
    </lineage>
</organism>
<sequence>MSEDQRHLLDDHDEFMEQLMHPPRPSPRQEYVQRSCLIWVLHKETNLPHQLGCKFQRILCSCLCSNFDLISSYSFALIGGMIKDKATTIYLETLLSYSNFLNPKKFLAGLPRVSTSIYILQDDFIQPLILFNQWKNVGWWELSCVSKLGVVKAGLDELRLKLFERFNGFTFGE</sequence>
<dbReference type="EMBL" id="JBBNAF010000005">
    <property type="protein sequence ID" value="KAK9142997.1"/>
    <property type="molecule type" value="Genomic_DNA"/>
</dbReference>
<gene>
    <name evidence="1" type="ORF">Syun_012397</name>
</gene>
<comment type="caution">
    <text evidence="1">The sequence shown here is derived from an EMBL/GenBank/DDBJ whole genome shotgun (WGS) entry which is preliminary data.</text>
</comment>
<dbReference type="AlphaFoldDB" id="A0AAP0K1R9"/>
<proteinExistence type="predicted"/>
<accession>A0AAP0K1R9</accession>